<protein>
    <submittedName>
        <fullName evidence="2">Uncharacterized protein</fullName>
    </submittedName>
</protein>
<dbReference type="GeneID" id="20530786"/>
<gene>
    <name evidence="2" type="ORF">H696_06061</name>
</gene>
<reference evidence="2" key="1">
    <citation type="submission" date="2013-04" db="EMBL/GenBank/DDBJ databases">
        <title>The Genome Sequence of Fonticula alba ATCC 38817.</title>
        <authorList>
            <consortium name="The Broad Institute Genomics Platform"/>
            <person name="Russ C."/>
            <person name="Cuomo C."/>
            <person name="Burger G."/>
            <person name="Gray M.W."/>
            <person name="Holland P.W.H."/>
            <person name="King N."/>
            <person name="Lang F.B.F."/>
            <person name="Roger A.J."/>
            <person name="Ruiz-Trillo I."/>
            <person name="Brown M."/>
            <person name="Walker B."/>
            <person name="Young S."/>
            <person name="Zeng Q."/>
            <person name="Gargeya S."/>
            <person name="Fitzgerald M."/>
            <person name="Haas B."/>
            <person name="Abouelleil A."/>
            <person name="Allen A.W."/>
            <person name="Alvarado L."/>
            <person name="Arachchi H.M."/>
            <person name="Berlin A.M."/>
            <person name="Chapman S.B."/>
            <person name="Gainer-Dewar J."/>
            <person name="Goldberg J."/>
            <person name="Griggs A."/>
            <person name="Gujja S."/>
            <person name="Hansen M."/>
            <person name="Howarth C."/>
            <person name="Imamovic A."/>
            <person name="Ireland A."/>
            <person name="Larimer J."/>
            <person name="McCowan C."/>
            <person name="Murphy C."/>
            <person name="Pearson M."/>
            <person name="Poon T.W."/>
            <person name="Priest M."/>
            <person name="Roberts A."/>
            <person name="Saif S."/>
            <person name="Shea T."/>
            <person name="Sisk P."/>
            <person name="Sykes S."/>
            <person name="Wortman J."/>
            <person name="Nusbaum C."/>
            <person name="Birren B."/>
        </authorList>
    </citation>
    <scope>NUCLEOTIDE SEQUENCE [LARGE SCALE GENOMIC DNA]</scope>
    <source>
        <strain evidence="2">ATCC 38817</strain>
    </source>
</reference>
<dbReference type="Proteomes" id="UP000030693">
    <property type="component" value="Unassembled WGS sequence"/>
</dbReference>
<dbReference type="RefSeq" id="XP_009498104.1">
    <property type="nucleotide sequence ID" value="XM_009499829.1"/>
</dbReference>
<sequence>MLSRARLGLGIGARATGLGARPGHLAGAPAGVLAGARCRAGLTGAATSHSPPAPGSAEWPGSPSRGGGQPGARAGPAPTATTPWYVGSVSAGEHLVQAIKDGKTPLPQGFDSVEDFHLLLRLAGTPGSNRPLADDGTIGRLLGMDRLSVQALLARYAGVYGIPPPARTPRPRSLILKDLTWLVQRDPPVFGRLLGRLLGLSASQVEQLLAKHLPEVDPARAEHLCLARLRKLVTVAPALSVDQLALLLSSSRDRVALAVQQHMPEYGNFVVPKVPPGRLAALRRALADPAEPPLSHVEICARVGISKSTMDLHGPELHSEYVIRQYGGLRPEQLRLLVDLLLERQWSIADMGVELGMPANRLRWYIKHYYPKVVLPLRNCQPVWQLAPPEDFGQLTLAEYTRRFLPAESPVHQAPDDETLARLGTTLATSRDCDPASVSNMVPSFDPDAHATAPGGDLRLLAPNFDRGFRQRLRALVGLRPPLADTEMSTQLGVPVAVIVRHIVTPELGQLEHDYHTALALGTEEILALRRLGSEVHPAGGRMRHTVREIARAMDLPPDRTYCLLHRYCPEYFFLALPAEAGSGPGGMYVPEGKLGELVSAVIGRYPAPILHQVAADLGCALPQVVNSLRAHASQTRLPFKAPSYGRHPCARVFELEQIKKEKPDISPSAICLLANINSKQLIECRPFL</sequence>
<dbReference type="EMBL" id="KB932217">
    <property type="protein sequence ID" value="KCV67543.1"/>
    <property type="molecule type" value="Genomic_DNA"/>
</dbReference>
<dbReference type="AlphaFoldDB" id="A0A058Z0W0"/>
<proteinExistence type="predicted"/>
<evidence type="ECO:0000313" key="2">
    <source>
        <dbReference type="EMBL" id="KCV67543.1"/>
    </source>
</evidence>
<organism evidence="2">
    <name type="scientific">Fonticula alba</name>
    <name type="common">Slime mold</name>
    <dbReference type="NCBI Taxonomy" id="691883"/>
    <lineage>
        <taxon>Eukaryota</taxon>
        <taxon>Rotosphaerida</taxon>
        <taxon>Fonticulaceae</taxon>
        <taxon>Fonticula</taxon>
    </lineage>
</organism>
<evidence type="ECO:0000313" key="3">
    <source>
        <dbReference type="Proteomes" id="UP000030693"/>
    </source>
</evidence>
<evidence type="ECO:0000256" key="1">
    <source>
        <dbReference type="SAM" id="MobiDB-lite"/>
    </source>
</evidence>
<feature type="region of interest" description="Disordered" evidence="1">
    <location>
        <begin position="44"/>
        <end position="83"/>
    </location>
</feature>
<keyword evidence="3" id="KW-1185">Reference proteome</keyword>
<name>A0A058Z0W0_FONAL</name>
<feature type="compositionally biased region" description="Low complexity" evidence="1">
    <location>
        <begin position="71"/>
        <end position="83"/>
    </location>
</feature>
<accession>A0A058Z0W0</accession>